<evidence type="ECO:0000313" key="3">
    <source>
        <dbReference type="Proteomes" id="UP000282002"/>
    </source>
</evidence>
<dbReference type="AlphaFoldDB" id="A0A3S8U5N9"/>
<keyword evidence="3" id="KW-1185">Reference proteome</keyword>
<accession>A0A3S8U5N9</accession>
<dbReference type="InterPro" id="IPR022742">
    <property type="entry name" value="Hydrolase_4"/>
</dbReference>
<dbReference type="KEGG" id="taw:EI545_08755"/>
<reference evidence="2 3" key="1">
    <citation type="submission" date="2018-12" db="EMBL/GenBank/DDBJ databases">
        <title>Complete genome sequencing of Tabrizicola sp. K13M18.</title>
        <authorList>
            <person name="Bae J.-W."/>
        </authorList>
    </citation>
    <scope>NUCLEOTIDE SEQUENCE [LARGE SCALE GENOMIC DNA]</scope>
    <source>
        <strain evidence="2 3">K13M18</strain>
    </source>
</reference>
<dbReference type="OrthoDB" id="9785076at2"/>
<dbReference type="EMBL" id="CP034328">
    <property type="protein sequence ID" value="AZL58923.1"/>
    <property type="molecule type" value="Genomic_DNA"/>
</dbReference>
<dbReference type="InterPro" id="IPR017208">
    <property type="entry name" value="UCP037442_abhydr"/>
</dbReference>
<evidence type="ECO:0000313" key="2">
    <source>
        <dbReference type="EMBL" id="AZL58923.1"/>
    </source>
</evidence>
<dbReference type="InterPro" id="IPR029058">
    <property type="entry name" value="AB_hydrolase_fold"/>
</dbReference>
<gene>
    <name evidence="2" type="ORF">EI545_08755</name>
</gene>
<dbReference type="Proteomes" id="UP000282002">
    <property type="component" value="Chromosome"/>
</dbReference>
<sequence>MVALQRIGAGEVALQAQGATLAGRLVLPRGKVRAAVVLHPAAGAPAGFYRAFAAWLAEERDLAVLTYDYRDFGASASGPLRQSRATMIDWGLRDQAAAVAALGGLVPGVPRWVIGHSMGGVWLGFHPAMVGVDRVVTVGSGLTHVSDHPFGYRMKARAFWHGPLPWISPALGYLPGARVGLGADLPLGVYQDWRRWCLSPGLHLSDIGRRLPMPDPALVTAEMRVVAIADDPMVPPSAVWRVMGLYPQATKRQLVLRPEAFNLDRIGHMGPFHARNAVVWPALVD</sequence>
<dbReference type="Pfam" id="PF12146">
    <property type="entry name" value="Hydrolase_4"/>
    <property type="match status" value="1"/>
</dbReference>
<organism evidence="2 3">
    <name type="scientific">Tabrizicola piscis</name>
    <dbReference type="NCBI Taxonomy" id="2494374"/>
    <lineage>
        <taxon>Bacteria</taxon>
        <taxon>Pseudomonadati</taxon>
        <taxon>Pseudomonadota</taxon>
        <taxon>Alphaproteobacteria</taxon>
        <taxon>Rhodobacterales</taxon>
        <taxon>Paracoccaceae</taxon>
        <taxon>Tabrizicola</taxon>
    </lineage>
</organism>
<feature type="domain" description="Serine aminopeptidase S33" evidence="1">
    <location>
        <begin position="31"/>
        <end position="122"/>
    </location>
</feature>
<protein>
    <recommendedName>
        <fullName evidence="1">Serine aminopeptidase S33 domain-containing protein</fullName>
    </recommendedName>
</protein>
<proteinExistence type="predicted"/>
<dbReference type="RefSeq" id="WP_125325121.1">
    <property type="nucleotide sequence ID" value="NZ_CP034328.1"/>
</dbReference>
<evidence type="ECO:0000259" key="1">
    <source>
        <dbReference type="Pfam" id="PF12146"/>
    </source>
</evidence>
<name>A0A3S8U5N9_9RHOB</name>
<dbReference type="SUPFAM" id="SSF53474">
    <property type="entry name" value="alpha/beta-Hydrolases"/>
    <property type="match status" value="1"/>
</dbReference>
<dbReference type="Gene3D" id="3.40.50.1820">
    <property type="entry name" value="alpha/beta hydrolase"/>
    <property type="match status" value="1"/>
</dbReference>
<dbReference type="PIRSF" id="PIRSF037442">
    <property type="entry name" value="UCP037442_abhydr"/>
    <property type="match status" value="1"/>
</dbReference>